<organism evidence="8 9">
    <name type="scientific">Ditylenchus dipsaci</name>
    <dbReference type="NCBI Taxonomy" id="166011"/>
    <lineage>
        <taxon>Eukaryota</taxon>
        <taxon>Metazoa</taxon>
        <taxon>Ecdysozoa</taxon>
        <taxon>Nematoda</taxon>
        <taxon>Chromadorea</taxon>
        <taxon>Rhabditida</taxon>
        <taxon>Tylenchina</taxon>
        <taxon>Tylenchomorpha</taxon>
        <taxon>Sphaerularioidea</taxon>
        <taxon>Anguinidae</taxon>
        <taxon>Anguininae</taxon>
        <taxon>Ditylenchus</taxon>
    </lineage>
</organism>
<keyword evidence="4" id="KW-0805">Transcription regulation</keyword>
<dbReference type="GO" id="GO:0006351">
    <property type="term" value="P:DNA-templated transcription"/>
    <property type="evidence" value="ECO:0007669"/>
    <property type="project" value="InterPro"/>
</dbReference>
<evidence type="ECO:0000256" key="5">
    <source>
        <dbReference type="ARBA" id="ARBA00023163"/>
    </source>
</evidence>
<dbReference type="InterPro" id="IPR045864">
    <property type="entry name" value="aa-tRNA-synth_II/BPL/LPL"/>
</dbReference>
<dbReference type="InterPro" id="IPR035925">
    <property type="entry name" value="BSD_dom_sf"/>
</dbReference>
<proteinExistence type="inferred from homology"/>
<evidence type="ECO:0000256" key="1">
    <source>
        <dbReference type="ARBA" id="ARBA00004123"/>
    </source>
</evidence>
<dbReference type="InterPro" id="IPR027079">
    <property type="entry name" value="Tfb1/GTF2H1"/>
</dbReference>
<dbReference type="Gene3D" id="1.10.3970.10">
    <property type="entry name" value="BSD domain"/>
    <property type="match status" value="1"/>
</dbReference>
<evidence type="ECO:0000256" key="3">
    <source>
        <dbReference type="ARBA" id="ARBA00022737"/>
    </source>
</evidence>
<keyword evidence="3" id="KW-0677">Repeat</keyword>
<keyword evidence="6" id="KW-0539">Nucleus</keyword>
<keyword evidence="8" id="KW-1185">Reference proteome</keyword>
<feature type="domain" description="BSD" evidence="7">
    <location>
        <begin position="197"/>
        <end position="249"/>
    </location>
</feature>
<dbReference type="PROSITE" id="PS50858">
    <property type="entry name" value="BSD"/>
    <property type="match status" value="1"/>
</dbReference>
<name>A0A915DNB8_9BILA</name>
<dbReference type="InterPro" id="IPR011993">
    <property type="entry name" value="PH-like_dom_sf"/>
</dbReference>
<evidence type="ECO:0000256" key="4">
    <source>
        <dbReference type="ARBA" id="ARBA00023015"/>
    </source>
</evidence>
<evidence type="ECO:0000259" key="7">
    <source>
        <dbReference type="PROSITE" id="PS50858"/>
    </source>
</evidence>
<dbReference type="SMART" id="SM00751">
    <property type="entry name" value="BSD"/>
    <property type="match status" value="1"/>
</dbReference>
<dbReference type="Gene3D" id="6.10.140.1200">
    <property type="match status" value="1"/>
</dbReference>
<dbReference type="GO" id="GO:0006418">
    <property type="term" value="P:tRNA aminoacylation for protein translation"/>
    <property type="evidence" value="ECO:0007669"/>
    <property type="project" value="InterPro"/>
</dbReference>
<protein>
    <submittedName>
        <fullName evidence="9">BSD domain-containing protein</fullName>
    </submittedName>
</protein>
<reference evidence="9" key="1">
    <citation type="submission" date="2022-11" db="UniProtKB">
        <authorList>
            <consortium name="WormBaseParasite"/>
        </authorList>
    </citation>
    <scope>IDENTIFICATION</scope>
</reference>
<dbReference type="GO" id="GO:0006289">
    <property type="term" value="P:nucleotide-excision repair"/>
    <property type="evidence" value="ECO:0007669"/>
    <property type="project" value="InterPro"/>
</dbReference>
<dbReference type="SUPFAM" id="SSF55681">
    <property type="entry name" value="Class II aaRS and biotin synthetases"/>
    <property type="match status" value="1"/>
</dbReference>
<dbReference type="WBParaSite" id="jg2140">
    <property type="protein sequence ID" value="jg2140"/>
    <property type="gene ID" value="jg2140"/>
</dbReference>
<dbReference type="InterPro" id="IPR002314">
    <property type="entry name" value="aa-tRNA-synt_IIb"/>
</dbReference>
<dbReference type="CDD" id="cd13229">
    <property type="entry name" value="PH_TFIIH"/>
    <property type="match status" value="1"/>
</dbReference>
<dbReference type="PANTHER" id="PTHR12856">
    <property type="entry name" value="TRANSCRIPTION INITIATION FACTOR IIH-RELATED"/>
    <property type="match status" value="1"/>
</dbReference>
<dbReference type="Pfam" id="PF00587">
    <property type="entry name" value="tRNA-synt_2b"/>
    <property type="match status" value="1"/>
</dbReference>
<dbReference type="InterPro" id="IPR013876">
    <property type="entry name" value="TFIIH_BTF_p62_N"/>
</dbReference>
<dbReference type="GO" id="GO:0004812">
    <property type="term" value="F:aminoacyl-tRNA ligase activity"/>
    <property type="evidence" value="ECO:0007669"/>
    <property type="project" value="InterPro"/>
</dbReference>
<dbReference type="AlphaFoldDB" id="A0A915DNB8"/>
<comment type="subcellular location">
    <subcellularLocation>
        <location evidence="1">Nucleus</location>
    </subcellularLocation>
</comment>
<dbReference type="InterPro" id="IPR005607">
    <property type="entry name" value="BSD_dom"/>
</dbReference>
<accession>A0A915DNB8</accession>
<keyword evidence="5" id="KW-0804">Transcription</keyword>
<dbReference type="Gene3D" id="2.30.29.30">
    <property type="entry name" value="Pleckstrin-homology domain (PH domain)/Phosphotyrosine-binding domain (PTB)"/>
    <property type="match status" value="1"/>
</dbReference>
<sequence length="692" mass="78602">MESQPQNGESELLLQMENVKYRQTGPGKSPIGCLWIFADRVEWTYEGIQDKLVIPFAQIKVQRISPPNKPRVQLQICMNNDDQATFVFMKPAAAQEELIKDRDLVREALQQALIHHRQIMNQNSSKAEENGNREFQIKKKTLEDNAHLQSLYLHLVKEKLISPQDFWAFHYRPDEHSAMDKGGISGGFLSSIFSSEGTNGIKLNLTTDTIQSIFRTYPAVERKHLELVPHEMNNQEFWSKFFQSHYFHRERTSEANPNDPFVECQKMDDKDMKQILEQGEHSLRRHLNLSDINEDFGIFSEMRDNQISMRGSLAKATLVKRCNYHSGRVLSTIKEGGSASNNGLNNGGTAKNVDGAKTKTATIFDVDLESQELEELDREITEAPSTVNMPSTSSQQRIQVPAEAVRYKDSLKMCAGSSILTAETKTAFFDSICTATIEESEEASWLLISDAKSIDKVRVVHTCLTELLRHFWGCFPPISPELEEKMVKMNTTLINFEKKQIKECERQFGAQYVSHCKEMLEKAKSRFEAYSVHKNRAASRNQPSPKYSMGLLKSMSGYISHGVLCTIREKPAGVAAICLLVHWPDLENALLGYAYDFLRKTGEFELLQVEDILSLSTIESCDHCLSGTAEMGIANTLIGRRFQEEKLPLYFMAKSRCFRPEVSDASRESGIYRVHEFNKVGSVLIFTVRAST</sequence>
<evidence type="ECO:0000256" key="6">
    <source>
        <dbReference type="ARBA" id="ARBA00023242"/>
    </source>
</evidence>
<dbReference type="GO" id="GO:0005524">
    <property type="term" value="F:ATP binding"/>
    <property type="evidence" value="ECO:0007669"/>
    <property type="project" value="InterPro"/>
</dbReference>
<evidence type="ECO:0000313" key="9">
    <source>
        <dbReference type="WBParaSite" id="jg2140"/>
    </source>
</evidence>
<dbReference type="Pfam" id="PF03909">
    <property type="entry name" value="BSD"/>
    <property type="match status" value="1"/>
</dbReference>
<dbReference type="SUPFAM" id="SSF140383">
    <property type="entry name" value="BSD domain-like"/>
    <property type="match status" value="2"/>
</dbReference>
<dbReference type="Pfam" id="PF08567">
    <property type="entry name" value="PH_TFIIH"/>
    <property type="match status" value="1"/>
</dbReference>
<dbReference type="GO" id="GO:0000439">
    <property type="term" value="C:transcription factor TFIIH core complex"/>
    <property type="evidence" value="ECO:0007669"/>
    <property type="project" value="InterPro"/>
</dbReference>
<dbReference type="Gene3D" id="3.30.930.10">
    <property type="entry name" value="Bira Bifunctional Protein, Domain 2"/>
    <property type="match status" value="1"/>
</dbReference>
<evidence type="ECO:0000313" key="8">
    <source>
        <dbReference type="Proteomes" id="UP000887574"/>
    </source>
</evidence>
<dbReference type="Proteomes" id="UP000887574">
    <property type="component" value="Unplaced"/>
</dbReference>
<dbReference type="SUPFAM" id="SSF50729">
    <property type="entry name" value="PH domain-like"/>
    <property type="match status" value="1"/>
</dbReference>
<comment type="similarity">
    <text evidence="2">Belongs to the TFB1 family.</text>
</comment>
<evidence type="ECO:0000256" key="2">
    <source>
        <dbReference type="ARBA" id="ARBA00009448"/>
    </source>
</evidence>